<feature type="compositionally biased region" description="Polar residues" evidence="1">
    <location>
        <begin position="53"/>
        <end position="70"/>
    </location>
</feature>
<protein>
    <submittedName>
        <fullName evidence="2">Uncharacterized protein</fullName>
    </submittedName>
</protein>
<proteinExistence type="predicted"/>
<evidence type="ECO:0000313" key="3">
    <source>
        <dbReference type="Proteomes" id="UP001054821"/>
    </source>
</evidence>
<name>A0AAD4WJF8_PRUDU</name>
<dbReference type="AlphaFoldDB" id="A0AAD4WJF8"/>
<evidence type="ECO:0000256" key="1">
    <source>
        <dbReference type="SAM" id="MobiDB-lite"/>
    </source>
</evidence>
<gene>
    <name evidence="2" type="ORF">L3X38_012336</name>
</gene>
<dbReference type="Proteomes" id="UP001054821">
    <property type="component" value="Chromosome 2"/>
</dbReference>
<sequence>MTVTFANAIGSTVGEVLWVDNWDGQDCVGCFIRVWVRLDVRVVNLQGKSIGSSAQRRLSSQQHGSSQTGKKNFGEGSGGCRSPDEVGIRGTPHTAPSFVKGMALAATVTSLVSKIGQRGTSKVVPVVDRSTVLTDSIRHVQAPVVPVREDMNAVIAPTSDLFNFMPIVEQSAIKVKGCGCRRPRRGVDPIGIGTQGVFAPSLKRKHLAAHPDAEASQQGGFGAPEKRHLYVNVTN</sequence>
<organism evidence="2 3">
    <name type="scientific">Prunus dulcis</name>
    <name type="common">Almond</name>
    <name type="synonym">Amygdalus dulcis</name>
    <dbReference type="NCBI Taxonomy" id="3755"/>
    <lineage>
        <taxon>Eukaryota</taxon>
        <taxon>Viridiplantae</taxon>
        <taxon>Streptophyta</taxon>
        <taxon>Embryophyta</taxon>
        <taxon>Tracheophyta</taxon>
        <taxon>Spermatophyta</taxon>
        <taxon>Magnoliopsida</taxon>
        <taxon>eudicotyledons</taxon>
        <taxon>Gunneridae</taxon>
        <taxon>Pentapetalae</taxon>
        <taxon>rosids</taxon>
        <taxon>fabids</taxon>
        <taxon>Rosales</taxon>
        <taxon>Rosaceae</taxon>
        <taxon>Amygdaloideae</taxon>
        <taxon>Amygdaleae</taxon>
        <taxon>Prunus</taxon>
    </lineage>
</organism>
<feature type="region of interest" description="Disordered" evidence="1">
    <location>
        <begin position="53"/>
        <end position="92"/>
    </location>
</feature>
<dbReference type="EMBL" id="JAJFAZ020000002">
    <property type="protein sequence ID" value="KAI5344459.1"/>
    <property type="molecule type" value="Genomic_DNA"/>
</dbReference>
<evidence type="ECO:0000313" key="2">
    <source>
        <dbReference type="EMBL" id="KAI5344459.1"/>
    </source>
</evidence>
<comment type="caution">
    <text evidence="2">The sequence shown here is derived from an EMBL/GenBank/DDBJ whole genome shotgun (WGS) entry which is preliminary data.</text>
</comment>
<accession>A0AAD4WJF8</accession>
<keyword evidence="3" id="KW-1185">Reference proteome</keyword>
<reference evidence="2 3" key="1">
    <citation type="journal article" date="2022" name="G3 (Bethesda)">
        <title>Whole-genome sequence and methylome profiling of the almond [Prunus dulcis (Mill.) D.A. Webb] cultivar 'Nonpareil'.</title>
        <authorList>
            <person name="D'Amico-Willman K.M."/>
            <person name="Ouma W.Z."/>
            <person name="Meulia T."/>
            <person name="Sideli G.M."/>
            <person name="Gradziel T.M."/>
            <person name="Fresnedo-Ramirez J."/>
        </authorList>
    </citation>
    <scope>NUCLEOTIDE SEQUENCE [LARGE SCALE GENOMIC DNA]</scope>
    <source>
        <strain evidence="2">Clone GOH B32 T37-40</strain>
    </source>
</reference>